<keyword evidence="3 6" id="KW-0812">Transmembrane</keyword>
<dbReference type="GO" id="GO:0016765">
    <property type="term" value="F:transferase activity, transferring alkyl or aryl (other than methyl) groups"/>
    <property type="evidence" value="ECO:0007669"/>
    <property type="project" value="InterPro"/>
</dbReference>
<dbReference type="EMBL" id="UHJL01000001">
    <property type="protein sequence ID" value="SUQ19579.1"/>
    <property type="molecule type" value="Genomic_DNA"/>
</dbReference>
<protein>
    <submittedName>
        <fullName evidence="7">4-hydroxybenzoate polyprenyltransferase</fullName>
    </submittedName>
</protein>
<dbReference type="InterPro" id="IPR000537">
    <property type="entry name" value="UbiA_prenyltransferase"/>
</dbReference>
<keyword evidence="7" id="KW-0808">Transferase</keyword>
<evidence type="ECO:0000256" key="1">
    <source>
        <dbReference type="ARBA" id="ARBA00004141"/>
    </source>
</evidence>
<feature type="transmembrane region" description="Helical" evidence="6">
    <location>
        <begin position="161"/>
        <end position="180"/>
    </location>
</feature>
<name>A0A380RWB7_FIBSU</name>
<feature type="transmembrane region" description="Helical" evidence="6">
    <location>
        <begin position="241"/>
        <end position="259"/>
    </location>
</feature>
<dbReference type="GO" id="GO:0016020">
    <property type="term" value="C:membrane"/>
    <property type="evidence" value="ECO:0007669"/>
    <property type="project" value="UniProtKB-SubCell"/>
</dbReference>
<evidence type="ECO:0000313" key="8">
    <source>
        <dbReference type="Proteomes" id="UP000255423"/>
    </source>
</evidence>
<gene>
    <name evidence="7" type="ORF">SAMN05661053_0818</name>
</gene>
<evidence type="ECO:0000256" key="4">
    <source>
        <dbReference type="ARBA" id="ARBA00022989"/>
    </source>
</evidence>
<dbReference type="RefSeq" id="WP_109572170.1">
    <property type="nucleotide sequence ID" value="NZ_UHJL01000001.1"/>
</dbReference>
<feature type="transmembrane region" description="Helical" evidence="6">
    <location>
        <begin position="12"/>
        <end position="31"/>
    </location>
</feature>
<feature type="transmembrane region" description="Helical" evidence="6">
    <location>
        <begin position="302"/>
        <end position="320"/>
    </location>
</feature>
<dbReference type="CDD" id="cd13961">
    <property type="entry name" value="PT_UbiA_DGGGPS"/>
    <property type="match status" value="1"/>
</dbReference>
<feature type="transmembrane region" description="Helical" evidence="6">
    <location>
        <begin position="126"/>
        <end position="149"/>
    </location>
</feature>
<keyword evidence="4 6" id="KW-1133">Transmembrane helix</keyword>
<dbReference type="Gene3D" id="1.10.357.140">
    <property type="entry name" value="UbiA prenyltransferase"/>
    <property type="match status" value="1"/>
</dbReference>
<dbReference type="AlphaFoldDB" id="A0A380RWB7"/>
<dbReference type="InterPro" id="IPR044878">
    <property type="entry name" value="UbiA_sf"/>
</dbReference>
<dbReference type="InterPro" id="IPR050475">
    <property type="entry name" value="Prenyltransferase_related"/>
</dbReference>
<dbReference type="PANTHER" id="PTHR42723:SF1">
    <property type="entry name" value="CHLOROPHYLL SYNTHASE, CHLOROPLASTIC"/>
    <property type="match status" value="1"/>
</dbReference>
<evidence type="ECO:0000256" key="5">
    <source>
        <dbReference type="ARBA" id="ARBA00023136"/>
    </source>
</evidence>
<proteinExistence type="predicted"/>
<evidence type="ECO:0000256" key="3">
    <source>
        <dbReference type="ARBA" id="ARBA00022692"/>
    </source>
</evidence>
<dbReference type="Gene3D" id="1.20.120.1780">
    <property type="entry name" value="UbiA prenyltransferase"/>
    <property type="match status" value="1"/>
</dbReference>
<dbReference type="Proteomes" id="UP000255423">
    <property type="component" value="Unassembled WGS sequence"/>
</dbReference>
<accession>A0A380RWB7</accession>
<dbReference type="PANTHER" id="PTHR42723">
    <property type="entry name" value="CHLOROPHYLL SYNTHASE"/>
    <property type="match status" value="1"/>
</dbReference>
<sequence>MISTLFTLFKMTRPINIVIAIITLIVGYALIQHNPTTPVLILQILGFASAIGFANIQNDYLDLESDKLNRPNRPLVTGKVSIKTARIACYILAVTALLCGIGDSIIQNVRFMEIVKDPEHALDFGWMGAVILSFPMWFFILLCALLVAYNRKLKHSPALKNITVAFLCTTPLLYAVQHFFNFSWHDYPEEKMWAIIPAIPFAFLLTVAREIYKDLEDMPGDEKAGIMTFPLIAGEKVARRLAGDIIIFTWISLPIPVFFLDKLFKHNYPPVFLALTALSLTPCFAISLISASSQDYSRAQRFTKFAMLFGLISLIVSSILGM</sequence>
<feature type="transmembrane region" description="Helical" evidence="6">
    <location>
        <begin position="87"/>
        <end position="106"/>
    </location>
</feature>
<evidence type="ECO:0000256" key="2">
    <source>
        <dbReference type="ARBA" id="ARBA00022475"/>
    </source>
</evidence>
<evidence type="ECO:0000256" key="6">
    <source>
        <dbReference type="SAM" id="Phobius"/>
    </source>
</evidence>
<dbReference type="Pfam" id="PF01040">
    <property type="entry name" value="UbiA"/>
    <property type="match status" value="2"/>
</dbReference>
<feature type="transmembrane region" description="Helical" evidence="6">
    <location>
        <begin position="37"/>
        <end position="56"/>
    </location>
</feature>
<keyword evidence="2" id="KW-1003">Cell membrane</keyword>
<reference evidence="7 8" key="1">
    <citation type="submission" date="2017-08" db="EMBL/GenBank/DDBJ databases">
        <authorList>
            <person name="de Groot N.N."/>
        </authorList>
    </citation>
    <scope>NUCLEOTIDE SEQUENCE [LARGE SCALE GENOMIC DNA]</scope>
    <source>
        <strain evidence="7 8">HM2</strain>
    </source>
</reference>
<keyword evidence="5 6" id="KW-0472">Membrane</keyword>
<feature type="transmembrane region" description="Helical" evidence="6">
    <location>
        <begin position="192"/>
        <end position="208"/>
    </location>
</feature>
<feature type="transmembrane region" description="Helical" evidence="6">
    <location>
        <begin position="271"/>
        <end position="290"/>
    </location>
</feature>
<comment type="subcellular location">
    <subcellularLocation>
        <location evidence="1">Membrane</location>
        <topology evidence="1">Multi-pass membrane protein</topology>
    </subcellularLocation>
</comment>
<evidence type="ECO:0000313" key="7">
    <source>
        <dbReference type="EMBL" id="SUQ19579.1"/>
    </source>
</evidence>
<organism evidence="7 8">
    <name type="scientific">Fibrobacter succinogenes</name>
    <name type="common">Bacteroides succinogenes</name>
    <dbReference type="NCBI Taxonomy" id="833"/>
    <lineage>
        <taxon>Bacteria</taxon>
        <taxon>Pseudomonadati</taxon>
        <taxon>Fibrobacterota</taxon>
        <taxon>Fibrobacteria</taxon>
        <taxon>Fibrobacterales</taxon>
        <taxon>Fibrobacteraceae</taxon>
        <taxon>Fibrobacter</taxon>
    </lineage>
</organism>